<accession>A0A1M6UK90</accession>
<protein>
    <submittedName>
        <fullName evidence="1">Uncharacterized protein</fullName>
    </submittedName>
</protein>
<reference evidence="1 2" key="1">
    <citation type="submission" date="2016-11" db="EMBL/GenBank/DDBJ databases">
        <authorList>
            <person name="Jaros S."/>
            <person name="Januszkiewicz K."/>
            <person name="Wedrychowicz H."/>
        </authorList>
    </citation>
    <scope>NUCLEOTIDE SEQUENCE [LARGE SCALE GENOMIC DNA]</scope>
    <source>
        <strain evidence="1 2">DSM 15929</strain>
    </source>
</reference>
<evidence type="ECO:0000313" key="1">
    <source>
        <dbReference type="EMBL" id="SHK69550.1"/>
    </source>
</evidence>
<evidence type="ECO:0000313" key="2">
    <source>
        <dbReference type="Proteomes" id="UP000184386"/>
    </source>
</evidence>
<name>A0A1M6UK90_9FIRM</name>
<sequence length="148" mass="17027">MNGFLSRIISLILVFFMLILAPLVNSYCVTEMENRRQLLNEVTYFLDVVTDKKSVTNDDLNEFYMKVSSYGMVLDVQVNRLVKTATRESDGTVNITYISADNISLLNQRDVVQIKLKEKSESAYQKILNIFLGIEDEHYSLTMAKMVH</sequence>
<keyword evidence="2" id="KW-1185">Reference proteome</keyword>
<organism evidence="1 2">
    <name type="scientific">Anaerocolumna jejuensis DSM 15929</name>
    <dbReference type="NCBI Taxonomy" id="1121322"/>
    <lineage>
        <taxon>Bacteria</taxon>
        <taxon>Bacillati</taxon>
        <taxon>Bacillota</taxon>
        <taxon>Clostridia</taxon>
        <taxon>Lachnospirales</taxon>
        <taxon>Lachnospiraceae</taxon>
        <taxon>Anaerocolumna</taxon>
    </lineage>
</organism>
<dbReference type="STRING" id="1121322.SAMN02745136_03125"/>
<dbReference type="Proteomes" id="UP000184386">
    <property type="component" value="Unassembled WGS sequence"/>
</dbReference>
<proteinExistence type="predicted"/>
<gene>
    <name evidence="1" type="ORF">SAMN02745136_03125</name>
</gene>
<dbReference type="EMBL" id="FRAC01000015">
    <property type="protein sequence ID" value="SHK69550.1"/>
    <property type="molecule type" value="Genomic_DNA"/>
</dbReference>
<dbReference type="AlphaFoldDB" id="A0A1M6UK90"/>